<dbReference type="KEGG" id="jre:118344703"/>
<dbReference type="PANTHER" id="PTHR35218">
    <property type="entry name" value="RNASE H DOMAIN-CONTAINING PROTEIN"/>
    <property type="match status" value="1"/>
</dbReference>
<dbReference type="GeneID" id="118344703"/>
<accession>A0A6P9E2W9</accession>
<feature type="coiled-coil region" evidence="1">
    <location>
        <begin position="198"/>
        <end position="225"/>
    </location>
</feature>
<name>A0A6P9E2W9_JUGRE</name>
<dbReference type="Gene3D" id="3.60.10.10">
    <property type="entry name" value="Endonuclease/exonuclease/phosphatase"/>
    <property type="match status" value="1"/>
</dbReference>
<dbReference type="AlphaFoldDB" id="A0A6P9E2W9"/>
<dbReference type="PANTHER" id="PTHR35218:SF9">
    <property type="entry name" value="ENDONUCLEASE_EXONUCLEASE_PHOSPHATASE DOMAIN-CONTAINING PROTEIN"/>
    <property type="match status" value="1"/>
</dbReference>
<dbReference type="Proteomes" id="UP000235220">
    <property type="component" value="Chromosome 15"/>
</dbReference>
<evidence type="ECO:0000313" key="3">
    <source>
        <dbReference type="RefSeq" id="XP_035541716.1"/>
    </source>
</evidence>
<dbReference type="OrthoDB" id="1720282at2759"/>
<reference evidence="3" key="1">
    <citation type="submission" date="2025-08" db="UniProtKB">
        <authorList>
            <consortium name="RefSeq"/>
        </authorList>
    </citation>
    <scope>IDENTIFICATION</scope>
    <source>
        <tissue evidence="3">Leaves</tissue>
    </source>
</reference>
<sequence length="240" mass="27976">MSRKHLCQLVRNFKVAMVAILEPFSDVSKMSRLAYLLGLSNFCSNAEMGGKIWVFWYELYEFDVLCMSNQMITGWVRNGVDNLLVTFVYEKCNTVERRGLWDRLKTICMEGPWMVVGDFNIIREDRERVGGNPRPLTSMVDFNECLDSCGLLELAVEGFKPFVEAIWREPVPSSGFFKLAEKLRKVKVALKTWNMNVFRHVSQTIKVLKERLEMLESQLENSYNEEIESEYLITKIELEI</sequence>
<dbReference type="InParanoid" id="A0A6P9E2W9"/>
<dbReference type="InterPro" id="IPR036691">
    <property type="entry name" value="Endo/exonu/phosph_ase_sf"/>
</dbReference>
<protein>
    <submittedName>
        <fullName evidence="3">Uncharacterized protein LOC118344703</fullName>
    </submittedName>
</protein>
<dbReference type="SUPFAM" id="SSF56219">
    <property type="entry name" value="DNase I-like"/>
    <property type="match status" value="1"/>
</dbReference>
<evidence type="ECO:0000313" key="2">
    <source>
        <dbReference type="Proteomes" id="UP000235220"/>
    </source>
</evidence>
<gene>
    <name evidence="3" type="primary">LOC118344703</name>
</gene>
<dbReference type="RefSeq" id="XP_035541716.1">
    <property type="nucleotide sequence ID" value="XM_035685823.1"/>
</dbReference>
<organism evidence="2 3">
    <name type="scientific">Juglans regia</name>
    <name type="common">English walnut</name>
    <dbReference type="NCBI Taxonomy" id="51240"/>
    <lineage>
        <taxon>Eukaryota</taxon>
        <taxon>Viridiplantae</taxon>
        <taxon>Streptophyta</taxon>
        <taxon>Embryophyta</taxon>
        <taxon>Tracheophyta</taxon>
        <taxon>Spermatophyta</taxon>
        <taxon>Magnoliopsida</taxon>
        <taxon>eudicotyledons</taxon>
        <taxon>Gunneridae</taxon>
        <taxon>Pentapetalae</taxon>
        <taxon>rosids</taxon>
        <taxon>fabids</taxon>
        <taxon>Fagales</taxon>
        <taxon>Juglandaceae</taxon>
        <taxon>Juglans</taxon>
    </lineage>
</organism>
<evidence type="ECO:0000256" key="1">
    <source>
        <dbReference type="SAM" id="Coils"/>
    </source>
</evidence>
<keyword evidence="2" id="KW-1185">Reference proteome</keyword>
<keyword evidence="1" id="KW-0175">Coiled coil</keyword>
<proteinExistence type="predicted"/>